<name>A0AAD7WYI9_9TELE</name>
<feature type="region of interest" description="Disordered" evidence="1">
    <location>
        <begin position="105"/>
        <end position="133"/>
    </location>
</feature>
<gene>
    <name evidence="2" type="ORF">AAFF_G00104860</name>
</gene>
<reference evidence="2" key="1">
    <citation type="journal article" date="2023" name="Science">
        <title>Genome structures resolve the early diversification of teleost fishes.</title>
        <authorList>
            <person name="Parey E."/>
            <person name="Louis A."/>
            <person name="Montfort J."/>
            <person name="Bouchez O."/>
            <person name="Roques C."/>
            <person name="Iampietro C."/>
            <person name="Lluch J."/>
            <person name="Castinel A."/>
            <person name="Donnadieu C."/>
            <person name="Desvignes T."/>
            <person name="Floi Bucao C."/>
            <person name="Jouanno E."/>
            <person name="Wen M."/>
            <person name="Mejri S."/>
            <person name="Dirks R."/>
            <person name="Jansen H."/>
            <person name="Henkel C."/>
            <person name="Chen W.J."/>
            <person name="Zahm M."/>
            <person name="Cabau C."/>
            <person name="Klopp C."/>
            <person name="Thompson A.W."/>
            <person name="Robinson-Rechavi M."/>
            <person name="Braasch I."/>
            <person name="Lecointre G."/>
            <person name="Bobe J."/>
            <person name="Postlethwait J.H."/>
            <person name="Berthelot C."/>
            <person name="Roest Crollius H."/>
            <person name="Guiguen Y."/>
        </authorList>
    </citation>
    <scope>NUCLEOTIDE SEQUENCE</scope>
    <source>
        <strain evidence="2">NC1722</strain>
    </source>
</reference>
<dbReference type="AlphaFoldDB" id="A0AAD7WYI9"/>
<evidence type="ECO:0000256" key="1">
    <source>
        <dbReference type="SAM" id="MobiDB-lite"/>
    </source>
</evidence>
<evidence type="ECO:0000313" key="3">
    <source>
        <dbReference type="Proteomes" id="UP001221898"/>
    </source>
</evidence>
<organism evidence="2 3">
    <name type="scientific">Aldrovandia affinis</name>
    <dbReference type="NCBI Taxonomy" id="143900"/>
    <lineage>
        <taxon>Eukaryota</taxon>
        <taxon>Metazoa</taxon>
        <taxon>Chordata</taxon>
        <taxon>Craniata</taxon>
        <taxon>Vertebrata</taxon>
        <taxon>Euteleostomi</taxon>
        <taxon>Actinopterygii</taxon>
        <taxon>Neopterygii</taxon>
        <taxon>Teleostei</taxon>
        <taxon>Notacanthiformes</taxon>
        <taxon>Halosauridae</taxon>
        <taxon>Aldrovandia</taxon>
    </lineage>
</organism>
<evidence type="ECO:0000313" key="2">
    <source>
        <dbReference type="EMBL" id="KAJ8412904.1"/>
    </source>
</evidence>
<dbReference type="Proteomes" id="UP001221898">
    <property type="component" value="Unassembled WGS sequence"/>
</dbReference>
<keyword evidence="3" id="KW-1185">Reference proteome</keyword>
<protein>
    <submittedName>
        <fullName evidence="2">Uncharacterized protein</fullName>
    </submittedName>
</protein>
<dbReference type="EMBL" id="JAINUG010000017">
    <property type="protein sequence ID" value="KAJ8412904.1"/>
    <property type="molecule type" value="Genomic_DNA"/>
</dbReference>
<comment type="caution">
    <text evidence="2">The sequence shown here is derived from an EMBL/GenBank/DDBJ whole genome shotgun (WGS) entry which is preliminary data.</text>
</comment>
<proteinExistence type="predicted"/>
<accession>A0AAD7WYI9</accession>
<sequence length="133" mass="13954">MNPDEVRAPGLSSGALGSVVWICLPEKLSLKDTGQGAQNARPSRRAAVAMEMRRGLPSTLDRLALLPTQLGKPPSSQMVNDLLGAEAGRVIRWLCRDYGGGVDMGAAGPRRAASHAPLGGETRPFSLGQQHSG</sequence>